<evidence type="ECO:0000313" key="3">
    <source>
        <dbReference type="EMBL" id="KAK7680184.1"/>
    </source>
</evidence>
<gene>
    <name evidence="3" type="ORF">QCA50_016693</name>
</gene>
<protein>
    <recommendedName>
        <fullName evidence="5">Carbohydrate esterase family 16 protein</fullName>
    </recommendedName>
</protein>
<feature type="signal peptide" evidence="2">
    <location>
        <begin position="1"/>
        <end position="19"/>
    </location>
</feature>
<dbReference type="Pfam" id="PF00657">
    <property type="entry name" value="Lipase_GDSL"/>
    <property type="match status" value="1"/>
</dbReference>
<dbReference type="CDD" id="cd01846">
    <property type="entry name" value="fatty_acyltransferase_like"/>
    <property type="match status" value="1"/>
</dbReference>
<dbReference type="EMBL" id="JASBNA010000051">
    <property type="protein sequence ID" value="KAK7680184.1"/>
    <property type="molecule type" value="Genomic_DNA"/>
</dbReference>
<dbReference type="PANTHER" id="PTHR45648">
    <property type="entry name" value="GDSL LIPASE/ACYLHYDROLASE FAMILY PROTEIN (AFU_ORTHOLOGUE AFUA_4G14700)"/>
    <property type="match status" value="1"/>
</dbReference>
<dbReference type="SUPFAM" id="SSF52266">
    <property type="entry name" value="SGNH hydrolase"/>
    <property type="match status" value="1"/>
</dbReference>
<name>A0AAW0FPP2_9APHY</name>
<dbReference type="InterPro" id="IPR001087">
    <property type="entry name" value="GDSL"/>
</dbReference>
<dbReference type="GO" id="GO:0016788">
    <property type="term" value="F:hydrolase activity, acting on ester bonds"/>
    <property type="evidence" value="ECO:0007669"/>
    <property type="project" value="InterPro"/>
</dbReference>
<comment type="caution">
    <text evidence="3">The sequence shown here is derived from an EMBL/GenBank/DDBJ whole genome shotgun (WGS) entry which is preliminary data.</text>
</comment>
<dbReference type="Proteomes" id="UP001385951">
    <property type="component" value="Unassembled WGS sequence"/>
</dbReference>
<evidence type="ECO:0000256" key="2">
    <source>
        <dbReference type="SAM" id="SignalP"/>
    </source>
</evidence>
<organism evidence="3 4">
    <name type="scientific">Cerrena zonata</name>
    <dbReference type="NCBI Taxonomy" id="2478898"/>
    <lineage>
        <taxon>Eukaryota</taxon>
        <taxon>Fungi</taxon>
        <taxon>Dikarya</taxon>
        <taxon>Basidiomycota</taxon>
        <taxon>Agaricomycotina</taxon>
        <taxon>Agaricomycetes</taxon>
        <taxon>Polyporales</taxon>
        <taxon>Cerrenaceae</taxon>
        <taxon>Cerrena</taxon>
    </lineage>
</organism>
<evidence type="ECO:0000256" key="1">
    <source>
        <dbReference type="ARBA" id="ARBA00022801"/>
    </source>
</evidence>
<dbReference type="AlphaFoldDB" id="A0AAW0FPP2"/>
<keyword evidence="1" id="KW-0378">Hydrolase</keyword>
<sequence length="313" mass="34621">MHLVNPLVLSLLLATLANAVGLAPGSIKNLVTFGDSYTDVVNTGDNGTAWPVYAAGYGHFNLHSFAISGATCDQRLTPRVNFPYVVQDELPAFFNATRNGLKLDPKETLYTLWIGTNDVGADTLITGKQTPGTTIVQVTQCAIDWIRTLYASGARNFLIQNMLPLPLTILYREDGYLTRFWPTPHNQTQWSVYMTELVAGGNEIANLMLQSLPRQLPGSHIGLFDSHSLFQDMFDHPQKYLNGTAPLNVTGCINSCVAQPGGALTCTVVEGTDRDSYLWYDELHPSEQADRQLARQIVDAVQHGSRRWTTWFS</sequence>
<dbReference type="Gene3D" id="3.40.50.1110">
    <property type="entry name" value="SGNH hydrolase"/>
    <property type="match status" value="1"/>
</dbReference>
<feature type="chain" id="PRO_5043844303" description="Carbohydrate esterase family 16 protein" evidence="2">
    <location>
        <begin position="20"/>
        <end position="313"/>
    </location>
</feature>
<accession>A0AAW0FPP2</accession>
<dbReference type="PANTHER" id="PTHR45648:SF22">
    <property type="entry name" value="GDSL LIPASE_ACYLHYDROLASE FAMILY PROTEIN (AFU_ORTHOLOGUE AFUA_4G14700)"/>
    <property type="match status" value="1"/>
</dbReference>
<keyword evidence="2" id="KW-0732">Signal</keyword>
<dbReference type="InterPro" id="IPR051058">
    <property type="entry name" value="GDSL_Est/Lipase"/>
</dbReference>
<proteinExistence type="predicted"/>
<dbReference type="InterPro" id="IPR036514">
    <property type="entry name" value="SGNH_hydro_sf"/>
</dbReference>
<evidence type="ECO:0000313" key="4">
    <source>
        <dbReference type="Proteomes" id="UP001385951"/>
    </source>
</evidence>
<keyword evidence="4" id="KW-1185">Reference proteome</keyword>
<evidence type="ECO:0008006" key="5">
    <source>
        <dbReference type="Google" id="ProtNLM"/>
    </source>
</evidence>
<reference evidence="3 4" key="1">
    <citation type="submission" date="2022-09" db="EMBL/GenBank/DDBJ databases">
        <authorList>
            <person name="Palmer J.M."/>
        </authorList>
    </citation>
    <scope>NUCLEOTIDE SEQUENCE [LARGE SCALE GENOMIC DNA]</scope>
    <source>
        <strain evidence="3 4">DSM 7382</strain>
    </source>
</reference>